<feature type="compositionally biased region" description="Polar residues" evidence="1">
    <location>
        <begin position="159"/>
        <end position="188"/>
    </location>
</feature>
<dbReference type="InterPro" id="IPR053800">
    <property type="entry name" value="Thc1_RRM"/>
</dbReference>
<sequence length="253" mass="25851">MSASSAQLSASVTRILSLSNFPKELKTRDLIAAFSEWEGEPGGFKVKWVDDTNALIVFGEAATAKKAYLRTLLQPHSHLTAEAVVRPYDGPDAQNIISNVNARGSTAAPGTTGTGSRHGQGAGSISGRDSLAPATTSSHHRSPSFGIAPPIAGSHHRQSSFSHTRMGSFGSSTKSWGPNTTFSSSFSKPSGGRAHTTSSSSGSGSGSQEGDHTAVGGADAALGEIEKALKGVTTRGAQILGPGHMIGGQGQLV</sequence>
<dbReference type="AlphaFoldDB" id="A0A0F7SUZ1"/>
<reference evidence="3" key="1">
    <citation type="submission" date="2014-08" db="EMBL/GenBank/DDBJ databases">
        <authorList>
            <person name="Sharma Rahul"/>
            <person name="Thines Marco"/>
        </authorList>
    </citation>
    <scope>NUCLEOTIDE SEQUENCE</scope>
</reference>
<dbReference type="InterPro" id="IPR039884">
    <property type="entry name" value="R3HC1/R3HCL"/>
</dbReference>
<evidence type="ECO:0000259" key="2">
    <source>
        <dbReference type="Pfam" id="PF22877"/>
    </source>
</evidence>
<dbReference type="EMBL" id="LN483166">
    <property type="protein sequence ID" value="CED84564.1"/>
    <property type="molecule type" value="Genomic_DNA"/>
</dbReference>
<organism evidence="3">
    <name type="scientific">Phaffia rhodozyma</name>
    <name type="common">Yeast</name>
    <name type="synonym">Xanthophyllomyces dendrorhous</name>
    <dbReference type="NCBI Taxonomy" id="264483"/>
    <lineage>
        <taxon>Eukaryota</taxon>
        <taxon>Fungi</taxon>
        <taxon>Dikarya</taxon>
        <taxon>Basidiomycota</taxon>
        <taxon>Agaricomycotina</taxon>
        <taxon>Tremellomycetes</taxon>
        <taxon>Cystofilobasidiales</taxon>
        <taxon>Mrakiaceae</taxon>
        <taxon>Phaffia</taxon>
    </lineage>
</organism>
<dbReference type="PANTHER" id="PTHR21678">
    <property type="entry name" value="GROWTH INHIBITION AND DIFFERENTIATION RELATED PROTEIN 88"/>
    <property type="match status" value="1"/>
</dbReference>
<evidence type="ECO:0000313" key="3">
    <source>
        <dbReference type="EMBL" id="CED84564.1"/>
    </source>
</evidence>
<proteinExistence type="predicted"/>
<feature type="region of interest" description="Disordered" evidence="1">
    <location>
        <begin position="102"/>
        <end position="215"/>
    </location>
</feature>
<protein>
    <submittedName>
        <fullName evidence="3">Uncharacterized conserved protein</fullName>
    </submittedName>
</protein>
<accession>A0A0F7SUZ1</accession>
<dbReference type="InterPro" id="IPR012677">
    <property type="entry name" value="Nucleotide-bd_a/b_plait_sf"/>
</dbReference>
<dbReference type="Gene3D" id="3.30.70.330">
    <property type="match status" value="1"/>
</dbReference>
<feature type="domain" description="Thc1 RRM" evidence="2">
    <location>
        <begin position="44"/>
        <end position="91"/>
    </location>
</feature>
<evidence type="ECO:0000256" key="1">
    <source>
        <dbReference type="SAM" id="MobiDB-lite"/>
    </source>
</evidence>
<dbReference type="PANTHER" id="PTHR21678:SF0">
    <property type="entry name" value="C3H1-TYPE DOMAIN-CONTAINING PROTEIN"/>
    <property type="match status" value="1"/>
</dbReference>
<dbReference type="Pfam" id="PF22877">
    <property type="entry name" value="RRM_Thc1"/>
    <property type="match status" value="1"/>
</dbReference>
<feature type="compositionally biased region" description="Gly residues" evidence="1">
    <location>
        <begin position="112"/>
        <end position="124"/>
    </location>
</feature>
<name>A0A0F7SUZ1_PHARH</name>